<organism evidence="2 3">
    <name type="scientific">Mycolicibacterium tokaiense</name>
    <dbReference type="NCBI Taxonomy" id="39695"/>
    <lineage>
        <taxon>Bacteria</taxon>
        <taxon>Bacillati</taxon>
        <taxon>Actinomycetota</taxon>
        <taxon>Actinomycetes</taxon>
        <taxon>Mycobacteriales</taxon>
        <taxon>Mycobacteriaceae</taxon>
        <taxon>Mycolicibacterium</taxon>
    </lineage>
</organism>
<evidence type="ECO:0000256" key="1">
    <source>
        <dbReference type="SAM" id="MobiDB-lite"/>
    </source>
</evidence>
<dbReference type="AlphaFoldDB" id="A0A378TBI2"/>
<feature type="region of interest" description="Disordered" evidence="1">
    <location>
        <begin position="136"/>
        <end position="156"/>
    </location>
</feature>
<keyword evidence="3" id="KW-1185">Reference proteome</keyword>
<accession>A0A378TBI2</accession>
<dbReference type="RefSeq" id="WP_115278002.1">
    <property type="nucleotide sequence ID" value="NZ_AP022600.1"/>
</dbReference>
<dbReference type="Proteomes" id="UP000254978">
    <property type="component" value="Unassembled WGS sequence"/>
</dbReference>
<reference evidence="2 3" key="1">
    <citation type="submission" date="2018-06" db="EMBL/GenBank/DDBJ databases">
        <authorList>
            <consortium name="Pathogen Informatics"/>
            <person name="Doyle S."/>
        </authorList>
    </citation>
    <scope>NUCLEOTIDE SEQUENCE [LARGE SCALE GENOMIC DNA]</scope>
    <source>
        <strain evidence="2 3">NCTC10821</strain>
    </source>
</reference>
<sequence>MDSLFGYQLGLFGEIDAEVVRARERRNTDDLEIIETVERLLPNTTGYGQAGWYEELQQFLRKHIRRAPHSQPMALPKYDECVQTLHSVASGSYTRTAVEAASISPAEDAVLRSAVLHGAAYPAMVLAKIDRIRNGPTGDPAGRAARAMGTESAGADRLRRPLDIVCAAGGTSTGDPAPEAVRSRVEFPRFAAIHDKLHRINGRRDFVATLSDDLGPDTAAKCLTCFGMLEEVDGQYCSTIYTDHVVPKLTVDDVRRILDPRNWPYCCTFFRAVVHQEPVFTTTGWTRVLETISPEPDDYLLQTALLFYYGESQDGIYLNYDIDPSKQNDCGLVEVDSGYIWVTPQEHGVRIRTSKQERVNGLSPTATSALACHLGWGQISRDMLAGHAMMVAAKLRSPDLSDQERHDLETRYHRFEKSPPQVLPDSDTECPAAAAAPAHLPPNFGDTVADAAELATQSISLATATMGRAAARWLDGLTRKDVSDIVNEIGSNAVEVAEHVYDTAARNVRPELTRTQDGGNQRG</sequence>
<gene>
    <name evidence="2" type="ORF">NCTC10821_01475</name>
</gene>
<evidence type="ECO:0000313" key="3">
    <source>
        <dbReference type="Proteomes" id="UP000254978"/>
    </source>
</evidence>
<evidence type="ECO:0000313" key="2">
    <source>
        <dbReference type="EMBL" id="STZ57970.1"/>
    </source>
</evidence>
<dbReference type="OrthoDB" id="4668401at2"/>
<proteinExistence type="predicted"/>
<protein>
    <submittedName>
        <fullName evidence="2">Uncharacterized protein</fullName>
    </submittedName>
</protein>
<dbReference type="EMBL" id="UGQT01000001">
    <property type="protein sequence ID" value="STZ57970.1"/>
    <property type="molecule type" value="Genomic_DNA"/>
</dbReference>
<name>A0A378TBI2_9MYCO</name>